<sequence>MSSKDIVLITGANTGLGYETVLSLLKSPKPYHILLGSRSLDKGRVAAEKATADVSGTPSTVETVQIDVTDDASIQALKEHIETKFARLDILINNAGACFDSFWPNDVGHYRSIFNDAYNVNVSGSHMVTLTLAPLLIASSSPRLIFISSGTSSMQGRIDQHIEEQFEAGWPKGNAMVLTGYACSKAAVNMMMLTWRGALAKDGVKTWAVEPGFLATNLGGNHETLVNLGAGDPSRGGDLLRKIVEGERDADQGRVVMQDGVVQPW</sequence>
<protein>
    <submittedName>
        <fullName evidence="1">Uncharacterized protein</fullName>
    </submittedName>
</protein>
<evidence type="ECO:0000313" key="2">
    <source>
        <dbReference type="Proteomes" id="UP001163324"/>
    </source>
</evidence>
<dbReference type="EMBL" id="CM047943">
    <property type="protein sequence ID" value="KAI9900973.1"/>
    <property type="molecule type" value="Genomic_DNA"/>
</dbReference>
<comment type="caution">
    <text evidence="1">The sequence shown here is derived from an EMBL/GenBank/DDBJ whole genome shotgun (WGS) entry which is preliminary data.</text>
</comment>
<dbReference type="Proteomes" id="UP001163324">
    <property type="component" value="Chromosome 4"/>
</dbReference>
<evidence type="ECO:0000313" key="1">
    <source>
        <dbReference type="EMBL" id="KAI9900973.1"/>
    </source>
</evidence>
<proteinExistence type="predicted"/>
<organism evidence="1 2">
    <name type="scientific">Trichothecium roseum</name>
    <dbReference type="NCBI Taxonomy" id="47278"/>
    <lineage>
        <taxon>Eukaryota</taxon>
        <taxon>Fungi</taxon>
        <taxon>Dikarya</taxon>
        <taxon>Ascomycota</taxon>
        <taxon>Pezizomycotina</taxon>
        <taxon>Sordariomycetes</taxon>
        <taxon>Hypocreomycetidae</taxon>
        <taxon>Hypocreales</taxon>
        <taxon>Hypocreales incertae sedis</taxon>
        <taxon>Trichothecium</taxon>
    </lineage>
</organism>
<gene>
    <name evidence="1" type="ORF">N3K66_005235</name>
</gene>
<accession>A0ACC0V567</accession>
<reference evidence="1" key="1">
    <citation type="submission" date="2022-10" db="EMBL/GenBank/DDBJ databases">
        <title>Complete Genome of Trichothecium roseum strain YXFP-22015, a Plant Pathogen Isolated from Citrus.</title>
        <authorList>
            <person name="Wang Y."/>
            <person name="Zhu L."/>
        </authorList>
    </citation>
    <scope>NUCLEOTIDE SEQUENCE</scope>
    <source>
        <strain evidence="1">YXFP-22015</strain>
    </source>
</reference>
<keyword evidence="2" id="KW-1185">Reference proteome</keyword>
<name>A0ACC0V567_9HYPO</name>